<dbReference type="InterPro" id="IPR029063">
    <property type="entry name" value="SAM-dependent_MTases_sf"/>
</dbReference>
<dbReference type="Gene3D" id="3.40.50.150">
    <property type="entry name" value="Vaccinia Virus protein VP39"/>
    <property type="match status" value="1"/>
</dbReference>
<organism evidence="14 15">
    <name type="scientific">Dimargaris verticillata</name>
    <dbReference type="NCBI Taxonomy" id="2761393"/>
    <lineage>
        <taxon>Eukaryota</taxon>
        <taxon>Fungi</taxon>
        <taxon>Fungi incertae sedis</taxon>
        <taxon>Zoopagomycota</taxon>
        <taxon>Kickxellomycotina</taxon>
        <taxon>Dimargaritomycetes</taxon>
        <taxon>Dimargaritales</taxon>
        <taxon>Dimargaritaceae</taxon>
        <taxon>Dimargaris</taxon>
    </lineage>
</organism>
<dbReference type="Proteomes" id="UP001151582">
    <property type="component" value="Unassembled WGS sequence"/>
</dbReference>
<name>A0A9W8E7S0_9FUNG</name>
<evidence type="ECO:0000313" key="14">
    <source>
        <dbReference type="EMBL" id="KAJ1974217.1"/>
    </source>
</evidence>
<evidence type="ECO:0000256" key="7">
    <source>
        <dbReference type="ARBA" id="ARBA00022679"/>
    </source>
</evidence>
<sequence length="220" mass="24662">MASKLRGARFRWINEQLYTTRGEDAFALFQDQPEIFNEYHEGFQSQVKSWPTNPVDLYIKVLRKLPSTLVVADMGCGEAKIAQSVKQTVHSFDLVAANAHITACNIAHTPMPDSAVDIVIFCLSLMGTNYLDFLREARRIAKPNGQLWVAEVISRFTDIDAFIQVLDGLGFKLSVKDASNKMFILFEFSSSPSTPQPKRAKSVSSKASAPLLKPCIYKRR</sequence>
<dbReference type="FunFam" id="1.10.10.2150:FF:000001">
    <property type="entry name" value="Ribosomal RNA-processing protein 8"/>
    <property type="match status" value="1"/>
</dbReference>
<evidence type="ECO:0000256" key="13">
    <source>
        <dbReference type="RuleBase" id="RU365074"/>
    </source>
</evidence>
<evidence type="ECO:0000256" key="3">
    <source>
        <dbReference type="ARBA" id="ARBA00020203"/>
    </source>
</evidence>
<evidence type="ECO:0000256" key="9">
    <source>
        <dbReference type="ARBA" id="ARBA00022853"/>
    </source>
</evidence>
<dbReference type="EC" id="2.1.1.-" evidence="13"/>
<dbReference type="FunFam" id="3.40.50.150:FF:000068">
    <property type="entry name" value="Ribosomal RNA-processing protein 8"/>
    <property type="match status" value="1"/>
</dbReference>
<dbReference type="OrthoDB" id="10258825at2759"/>
<comment type="similarity">
    <text evidence="2 13">Belongs to the methyltransferase superfamily. RRP8 family.</text>
</comment>
<keyword evidence="11" id="KW-0804">Transcription</keyword>
<reference evidence="14" key="1">
    <citation type="submission" date="2022-07" db="EMBL/GenBank/DDBJ databases">
        <title>Phylogenomic reconstructions and comparative analyses of Kickxellomycotina fungi.</title>
        <authorList>
            <person name="Reynolds N.K."/>
            <person name="Stajich J.E."/>
            <person name="Barry K."/>
            <person name="Grigoriev I.V."/>
            <person name="Crous P."/>
            <person name="Smith M.E."/>
        </authorList>
    </citation>
    <scope>NUCLEOTIDE SEQUENCE</scope>
    <source>
        <strain evidence="14">RSA 567</strain>
    </source>
</reference>
<accession>A0A9W8E7S0</accession>
<comment type="function">
    <text evidence="13">S-adenosyl-L-methionine-dependent methyltransferase that specifically methylates the N(1) position of adenine in helix 25.1 in 25S rRNA. Required both for ribosomal 40S and 60S subunits biogenesis. Required for efficient pre-rRNA cleavage at site A2.</text>
</comment>
<evidence type="ECO:0000256" key="6">
    <source>
        <dbReference type="ARBA" id="ARBA00022603"/>
    </source>
</evidence>
<dbReference type="PANTHER" id="PTHR12787:SF0">
    <property type="entry name" value="RIBOSOMAL RNA-PROCESSING PROTEIN 8"/>
    <property type="match status" value="1"/>
</dbReference>
<proteinExistence type="inferred from homology"/>
<keyword evidence="7 13" id="KW-0808">Transferase</keyword>
<keyword evidence="9" id="KW-0156">Chromatin regulator</keyword>
<comment type="caution">
    <text evidence="14">The sequence shown here is derived from an EMBL/GenBank/DDBJ whole genome shotgun (WGS) entry which is preliminary data.</text>
</comment>
<keyword evidence="6 13" id="KW-0489">Methyltransferase</keyword>
<dbReference type="CDD" id="cd02440">
    <property type="entry name" value="AdoMet_MTases"/>
    <property type="match status" value="1"/>
</dbReference>
<evidence type="ECO:0000256" key="11">
    <source>
        <dbReference type="ARBA" id="ARBA00023163"/>
    </source>
</evidence>
<keyword evidence="5 13" id="KW-0698">rRNA processing</keyword>
<dbReference type="Gene3D" id="1.10.10.2150">
    <property type="entry name" value="Ribosomal RNA-processing protein 8, N-terminal domain"/>
    <property type="match status" value="1"/>
</dbReference>
<evidence type="ECO:0000256" key="12">
    <source>
        <dbReference type="ARBA" id="ARBA00023242"/>
    </source>
</evidence>
<dbReference type="PANTHER" id="PTHR12787">
    <property type="entry name" value="RIBOSOMAL RNA-PROCESSING PROTEIN 8"/>
    <property type="match status" value="1"/>
</dbReference>
<keyword evidence="8 13" id="KW-0949">S-adenosyl-L-methionine</keyword>
<dbReference type="GO" id="GO:0005730">
    <property type="term" value="C:nucleolus"/>
    <property type="evidence" value="ECO:0007669"/>
    <property type="project" value="UniProtKB-SubCell"/>
</dbReference>
<evidence type="ECO:0000256" key="2">
    <source>
        <dbReference type="ARBA" id="ARBA00006301"/>
    </source>
</evidence>
<evidence type="ECO:0000256" key="10">
    <source>
        <dbReference type="ARBA" id="ARBA00023015"/>
    </source>
</evidence>
<evidence type="ECO:0000256" key="8">
    <source>
        <dbReference type="ARBA" id="ARBA00022691"/>
    </source>
</evidence>
<keyword evidence="10" id="KW-0805">Transcription regulation</keyword>
<dbReference type="Pfam" id="PF05148">
    <property type="entry name" value="Methyltransf_8"/>
    <property type="match status" value="1"/>
</dbReference>
<evidence type="ECO:0000256" key="1">
    <source>
        <dbReference type="ARBA" id="ARBA00004604"/>
    </source>
</evidence>
<dbReference type="AlphaFoldDB" id="A0A9W8E7S0"/>
<dbReference type="InterPro" id="IPR007823">
    <property type="entry name" value="RRP8"/>
</dbReference>
<gene>
    <name evidence="14" type="primary">RRP8</name>
    <name evidence="14" type="ORF">H4R34_004797</name>
</gene>
<comment type="subcellular location">
    <subcellularLocation>
        <location evidence="1 13">Nucleus</location>
        <location evidence="1 13">Nucleolus</location>
    </subcellularLocation>
</comment>
<keyword evidence="15" id="KW-1185">Reference proteome</keyword>
<dbReference type="GO" id="GO:0016433">
    <property type="term" value="F:rRNA (adenine) methyltransferase activity"/>
    <property type="evidence" value="ECO:0007669"/>
    <property type="project" value="UniProtKB-ARBA"/>
</dbReference>
<protein>
    <recommendedName>
        <fullName evidence="3 13">Ribosomal RNA-processing protein 8</fullName>
        <ecNumber evidence="13">2.1.1.-</ecNumber>
    </recommendedName>
</protein>
<dbReference type="GO" id="GO:0006325">
    <property type="term" value="P:chromatin organization"/>
    <property type="evidence" value="ECO:0007669"/>
    <property type="project" value="UniProtKB-KW"/>
</dbReference>
<dbReference type="EMBL" id="JANBQB010000686">
    <property type="protein sequence ID" value="KAJ1974217.1"/>
    <property type="molecule type" value="Genomic_DNA"/>
</dbReference>
<evidence type="ECO:0000256" key="5">
    <source>
        <dbReference type="ARBA" id="ARBA00022552"/>
    </source>
</evidence>
<dbReference type="InterPro" id="IPR042036">
    <property type="entry name" value="RRP8_N"/>
</dbReference>
<dbReference type="SUPFAM" id="SSF53335">
    <property type="entry name" value="S-adenosyl-L-methionine-dependent methyltransferases"/>
    <property type="match status" value="1"/>
</dbReference>
<keyword evidence="12 13" id="KW-0539">Nucleus</keyword>
<evidence type="ECO:0000313" key="15">
    <source>
        <dbReference type="Proteomes" id="UP001151582"/>
    </source>
</evidence>
<evidence type="ECO:0000256" key="4">
    <source>
        <dbReference type="ARBA" id="ARBA00022491"/>
    </source>
</evidence>
<keyword evidence="4" id="KW-0678">Repressor</keyword>